<dbReference type="Gene3D" id="2.40.180.10">
    <property type="entry name" value="Catalase core domain"/>
    <property type="match status" value="1"/>
</dbReference>
<keyword evidence="3" id="KW-1185">Reference proteome</keyword>
<evidence type="ECO:0008006" key="4">
    <source>
        <dbReference type="Google" id="ProtNLM"/>
    </source>
</evidence>
<dbReference type="EMBL" id="JACHXR010000001">
    <property type="protein sequence ID" value="MBB3229270.1"/>
    <property type="molecule type" value="Genomic_DNA"/>
</dbReference>
<dbReference type="AlphaFoldDB" id="A0A7W5HHV6"/>
<evidence type="ECO:0000313" key="2">
    <source>
        <dbReference type="EMBL" id="MBB3229270.1"/>
    </source>
</evidence>
<sequence>MPSCPERGRLSRHAGLALMVAGLAGCGDADPPLAIAEERASPAEPRLEAEMTEWILVHYRRQRTAHPDRPIPRFNQPKTLACPSAVLRVPDLPERLARGLFARPGEYPATLRYANATRQDDREKDLRGLSIRVEDVPGAVGVDGTPGRQDLLLNSHPVLFAGTPEDFHAFVEAVTGERMWWYFLTHPRSLWIAWRARGQPDSLLDMRFWSTTPYRYGEGEAIKYAVRPCDGDTPASAAPSGDDDPDFLRHALAERLAEDSACLALQVQFQQDPQRMPIEDASVAWDEARSPFHTVARLTLPLQRVDDPAALSHCEGMAFNPWSGHPDHRPLGGINRVRRGIYRAVGALRTEHHAAPASPAEARRHPPGGSP</sequence>
<protein>
    <recommendedName>
        <fullName evidence="4">Catalase</fullName>
    </recommendedName>
</protein>
<dbReference type="SUPFAM" id="SSF56634">
    <property type="entry name" value="Heme-dependent catalase-like"/>
    <property type="match status" value="1"/>
</dbReference>
<gene>
    <name evidence="2" type="ORF">FHR97_000085</name>
</gene>
<dbReference type="InterPro" id="IPR020835">
    <property type="entry name" value="Catalase_sf"/>
</dbReference>
<dbReference type="RefSeq" id="WP_183381808.1">
    <property type="nucleotide sequence ID" value="NZ_JACHXR010000001.1"/>
</dbReference>
<accession>A0A7W5HHV6</accession>
<dbReference type="PROSITE" id="PS51257">
    <property type="entry name" value="PROKAR_LIPOPROTEIN"/>
    <property type="match status" value="1"/>
</dbReference>
<dbReference type="Proteomes" id="UP000518892">
    <property type="component" value="Unassembled WGS sequence"/>
</dbReference>
<evidence type="ECO:0000313" key="3">
    <source>
        <dbReference type="Proteomes" id="UP000518892"/>
    </source>
</evidence>
<comment type="caution">
    <text evidence="2">The sequence shown here is derived from an EMBL/GenBank/DDBJ whole genome shotgun (WGS) entry which is preliminary data.</text>
</comment>
<feature type="region of interest" description="Disordered" evidence="1">
    <location>
        <begin position="351"/>
        <end position="371"/>
    </location>
</feature>
<dbReference type="GO" id="GO:0020037">
    <property type="term" value="F:heme binding"/>
    <property type="evidence" value="ECO:0007669"/>
    <property type="project" value="InterPro"/>
</dbReference>
<proteinExistence type="predicted"/>
<reference evidence="2 3" key="1">
    <citation type="submission" date="2020-08" db="EMBL/GenBank/DDBJ databases">
        <title>Genomic Encyclopedia of Type Strains, Phase III (KMG-III): the genomes of soil and plant-associated and newly described type strains.</title>
        <authorList>
            <person name="Whitman W."/>
        </authorList>
    </citation>
    <scope>NUCLEOTIDE SEQUENCE [LARGE SCALE GENOMIC DNA]</scope>
    <source>
        <strain evidence="2 3">CECT 7744</strain>
    </source>
</reference>
<name>A0A7W5HHV6_9GAMM</name>
<evidence type="ECO:0000256" key="1">
    <source>
        <dbReference type="SAM" id="MobiDB-lite"/>
    </source>
</evidence>
<organism evidence="2 3">
    <name type="scientific">Halomonas stenophila</name>
    <dbReference type="NCBI Taxonomy" id="795312"/>
    <lineage>
        <taxon>Bacteria</taxon>
        <taxon>Pseudomonadati</taxon>
        <taxon>Pseudomonadota</taxon>
        <taxon>Gammaproteobacteria</taxon>
        <taxon>Oceanospirillales</taxon>
        <taxon>Halomonadaceae</taxon>
        <taxon>Halomonas</taxon>
    </lineage>
</organism>